<organism evidence="2 3">
    <name type="scientific">Plakobranchus ocellatus</name>
    <dbReference type="NCBI Taxonomy" id="259542"/>
    <lineage>
        <taxon>Eukaryota</taxon>
        <taxon>Metazoa</taxon>
        <taxon>Spiralia</taxon>
        <taxon>Lophotrochozoa</taxon>
        <taxon>Mollusca</taxon>
        <taxon>Gastropoda</taxon>
        <taxon>Heterobranchia</taxon>
        <taxon>Euthyneura</taxon>
        <taxon>Panpulmonata</taxon>
        <taxon>Sacoglossa</taxon>
        <taxon>Placobranchoidea</taxon>
        <taxon>Plakobranchidae</taxon>
        <taxon>Plakobranchus</taxon>
    </lineage>
</organism>
<feature type="domain" description="EF-hand" evidence="1">
    <location>
        <begin position="114"/>
        <end position="143"/>
    </location>
</feature>
<comment type="caution">
    <text evidence="2">The sequence shown here is derived from an EMBL/GenBank/DDBJ whole genome shotgun (WGS) entry which is preliminary data.</text>
</comment>
<dbReference type="SUPFAM" id="SSF47473">
    <property type="entry name" value="EF-hand"/>
    <property type="match status" value="1"/>
</dbReference>
<accession>A0AAV4C7E2</accession>
<protein>
    <submittedName>
        <fullName evidence="2">Sarcoplasmic calcium-binding proteins ii, v, vi, and vii</fullName>
    </submittedName>
</protein>
<evidence type="ECO:0000259" key="1">
    <source>
        <dbReference type="PROSITE" id="PS50222"/>
    </source>
</evidence>
<dbReference type="InterPro" id="IPR011992">
    <property type="entry name" value="EF-hand-dom_pair"/>
</dbReference>
<dbReference type="AlphaFoldDB" id="A0AAV4C7E2"/>
<gene>
    <name evidence="2" type="ORF">PoB_005497900</name>
</gene>
<dbReference type="GO" id="GO:0005509">
    <property type="term" value="F:calcium ion binding"/>
    <property type="evidence" value="ECO:0007669"/>
    <property type="project" value="InterPro"/>
</dbReference>
<name>A0AAV4C7E2_9GAST</name>
<sequence>MQECVELSPFQEEKLLYYFKFLEPDGNNVLNATSRSRLMEKIFGFTGWAPQDRRAIQCLEVHDAFFEILFKKAEEKGGEHGTASLADWYAIWSHMLPGVKGMSGFPIWLQLMPKVLFEMIDRDYDDKICKEELAYFYHKLIASDKSPETLEKWTTEAFNQMTDNGKYRLDFDSFEQIFANFLIGRTPHGPGKYIFGCFNHESSIPFTLIERPADSDQ</sequence>
<evidence type="ECO:0000313" key="3">
    <source>
        <dbReference type="Proteomes" id="UP000735302"/>
    </source>
</evidence>
<dbReference type="PROSITE" id="PS50222">
    <property type="entry name" value="EF_HAND_2"/>
    <property type="match status" value="1"/>
</dbReference>
<keyword evidence="3" id="KW-1185">Reference proteome</keyword>
<dbReference type="EMBL" id="BLXT01006043">
    <property type="protein sequence ID" value="GFO28474.1"/>
    <property type="molecule type" value="Genomic_DNA"/>
</dbReference>
<proteinExistence type="predicted"/>
<evidence type="ECO:0000313" key="2">
    <source>
        <dbReference type="EMBL" id="GFO28474.1"/>
    </source>
</evidence>
<dbReference type="Proteomes" id="UP000735302">
    <property type="component" value="Unassembled WGS sequence"/>
</dbReference>
<dbReference type="Gene3D" id="1.10.238.10">
    <property type="entry name" value="EF-hand"/>
    <property type="match status" value="1"/>
</dbReference>
<reference evidence="2 3" key="1">
    <citation type="journal article" date="2021" name="Elife">
        <title>Chloroplast acquisition without the gene transfer in kleptoplastic sea slugs, Plakobranchus ocellatus.</title>
        <authorList>
            <person name="Maeda T."/>
            <person name="Takahashi S."/>
            <person name="Yoshida T."/>
            <person name="Shimamura S."/>
            <person name="Takaki Y."/>
            <person name="Nagai Y."/>
            <person name="Toyoda A."/>
            <person name="Suzuki Y."/>
            <person name="Arimoto A."/>
            <person name="Ishii H."/>
            <person name="Satoh N."/>
            <person name="Nishiyama T."/>
            <person name="Hasebe M."/>
            <person name="Maruyama T."/>
            <person name="Minagawa J."/>
            <person name="Obokata J."/>
            <person name="Shigenobu S."/>
        </authorList>
    </citation>
    <scope>NUCLEOTIDE SEQUENCE [LARGE SCALE GENOMIC DNA]</scope>
</reference>
<dbReference type="InterPro" id="IPR002048">
    <property type="entry name" value="EF_hand_dom"/>
</dbReference>